<dbReference type="Pfam" id="PF03401">
    <property type="entry name" value="TctC"/>
    <property type="match status" value="1"/>
</dbReference>
<dbReference type="PANTHER" id="PTHR42928:SF5">
    <property type="entry name" value="BLR1237 PROTEIN"/>
    <property type="match status" value="1"/>
</dbReference>
<dbReference type="EMBL" id="PDNW01000002">
    <property type="protein sequence ID" value="PLC51364.1"/>
    <property type="molecule type" value="Genomic_DNA"/>
</dbReference>
<evidence type="ECO:0000313" key="4">
    <source>
        <dbReference type="Proteomes" id="UP000234190"/>
    </source>
</evidence>
<keyword evidence="2" id="KW-0472">Membrane</keyword>
<dbReference type="Proteomes" id="UP000234190">
    <property type="component" value="Unassembled WGS sequence"/>
</dbReference>
<dbReference type="InterPro" id="IPR005064">
    <property type="entry name" value="BUG"/>
</dbReference>
<evidence type="ECO:0000256" key="2">
    <source>
        <dbReference type="SAM" id="Phobius"/>
    </source>
</evidence>
<accession>A0A2N4U8L6</accession>
<gene>
    <name evidence="3" type="ORF">CR159_03860</name>
</gene>
<reference evidence="3 4" key="1">
    <citation type="submission" date="2017-10" db="EMBL/GenBank/DDBJ databases">
        <title>Two draft genome sequences of Pusillimonas sp. strains isolated from a nitrate- and radionuclide-contaminated groundwater in Russia.</title>
        <authorList>
            <person name="Grouzdev D.S."/>
            <person name="Tourova T.P."/>
            <person name="Goeva M.A."/>
            <person name="Babich T.L."/>
            <person name="Sokolova D.S."/>
            <person name="Abdullin R."/>
            <person name="Poltaraus A.B."/>
            <person name="Toshchakov S.V."/>
            <person name="Nazina T.N."/>
        </authorList>
    </citation>
    <scope>NUCLEOTIDE SEQUENCE [LARGE SCALE GENOMIC DNA]</scope>
    <source>
        <strain evidence="3 4">JR1/69-3-13</strain>
    </source>
</reference>
<comment type="similarity">
    <text evidence="1">Belongs to the UPF0065 (bug) family.</text>
</comment>
<dbReference type="InterPro" id="IPR042100">
    <property type="entry name" value="Bug_dom1"/>
</dbReference>
<dbReference type="AlphaFoldDB" id="A0A2N4U8L6"/>
<dbReference type="PIRSF" id="PIRSF017082">
    <property type="entry name" value="YflP"/>
    <property type="match status" value="1"/>
</dbReference>
<keyword evidence="2" id="KW-0812">Transmembrane</keyword>
<dbReference type="Gene3D" id="3.40.190.10">
    <property type="entry name" value="Periplasmic binding protein-like II"/>
    <property type="match status" value="1"/>
</dbReference>
<dbReference type="Gene3D" id="3.40.190.150">
    <property type="entry name" value="Bordetella uptake gene, domain 1"/>
    <property type="match status" value="1"/>
</dbReference>
<proteinExistence type="inferred from homology"/>
<keyword evidence="4" id="KW-1185">Reference proteome</keyword>
<keyword evidence="2" id="KW-1133">Transmembrane helix</keyword>
<dbReference type="CDD" id="cd07012">
    <property type="entry name" value="PBP2_Bug_TTT"/>
    <property type="match status" value="1"/>
</dbReference>
<evidence type="ECO:0000256" key="1">
    <source>
        <dbReference type="ARBA" id="ARBA00006987"/>
    </source>
</evidence>
<sequence>MTVHIQGLVGDIALLLEPTNTVERQMTYKKMCTLLTGFLGAFTIFATHAAPSYPNKPVRLIVPWPAGGSADTLGRSLGEVLGQKLDTPVIIENVAGASGTIGTQQMVRAAPDGYTLLLATSSANVSAPNLYKSVNFDPIKDFSPIGAVALIPSILIVPNDSKYGSARDIVAGAKRDPGVLSYGSGGIGNSGHLSAELFLSATDTQATHIPYKGNNPALVDLIGGRLDFMFDNGAVDNIKTGRIKGLAVASENRIKTLPEVPTFKELGMPGVELSTWFGLAAPAATPDAIIKKVNTALNEALEDPSLAKRLIDMGADIQPGTAQEFSAFWASEFGRYKELIRISGAAQE</sequence>
<comment type="caution">
    <text evidence="3">The sequence shown here is derived from an EMBL/GenBank/DDBJ whole genome shotgun (WGS) entry which is preliminary data.</text>
</comment>
<name>A0A2N4U8L6_9BURK</name>
<organism evidence="3 4">
    <name type="scientific">Pollutimonas subterranea</name>
    <dbReference type="NCBI Taxonomy" id="2045210"/>
    <lineage>
        <taxon>Bacteria</taxon>
        <taxon>Pseudomonadati</taxon>
        <taxon>Pseudomonadota</taxon>
        <taxon>Betaproteobacteria</taxon>
        <taxon>Burkholderiales</taxon>
        <taxon>Alcaligenaceae</taxon>
        <taxon>Pollutimonas</taxon>
    </lineage>
</organism>
<evidence type="ECO:0000313" key="3">
    <source>
        <dbReference type="EMBL" id="PLC51364.1"/>
    </source>
</evidence>
<protein>
    <submittedName>
        <fullName evidence="3">BugT protein</fullName>
    </submittedName>
</protein>
<dbReference type="PANTHER" id="PTHR42928">
    <property type="entry name" value="TRICARBOXYLATE-BINDING PROTEIN"/>
    <property type="match status" value="1"/>
</dbReference>
<dbReference type="SUPFAM" id="SSF53850">
    <property type="entry name" value="Periplasmic binding protein-like II"/>
    <property type="match status" value="1"/>
</dbReference>
<feature type="transmembrane region" description="Helical" evidence="2">
    <location>
        <begin position="31"/>
        <end position="50"/>
    </location>
</feature>